<protein>
    <recommendedName>
        <fullName evidence="3">Bet v I/Major latex protein domain-containing protein</fullName>
    </recommendedName>
</protein>
<name>A0A4S4DGH2_CAMSN</name>
<feature type="domain" description="Bet v I/Major latex protein" evidence="3">
    <location>
        <begin position="5"/>
        <end position="135"/>
    </location>
</feature>
<dbReference type="GO" id="GO:0004864">
    <property type="term" value="F:protein phosphatase inhibitor activity"/>
    <property type="evidence" value="ECO:0007669"/>
    <property type="project" value="TreeGrafter"/>
</dbReference>
<keyword evidence="2" id="KW-0017">Alkaloid metabolism</keyword>
<evidence type="ECO:0000259" key="3">
    <source>
        <dbReference type="Pfam" id="PF00407"/>
    </source>
</evidence>
<dbReference type="SUPFAM" id="SSF55961">
    <property type="entry name" value="Bet v1-like"/>
    <property type="match status" value="1"/>
</dbReference>
<organism evidence="4 5">
    <name type="scientific">Camellia sinensis var. sinensis</name>
    <name type="common">China tea</name>
    <dbReference type="NCBI Taxonomy" id="542762"/>
    <lineage>
        <taxon>Eukaryota</taxon>
        <taxon>Viridiplantae</taxon>
        <taxon>Streptophyta</taxon>
        <taxon>Embryophyta</taxon>
        <taxon>Tracheophyta</taxon>
        <taxon>Spermatophyta</taxon>
        <taxon>Magnoliopsida</taxon>
        <taxon>eudicotyledons</taxon>
        <taxon>Gunneridae</taxon>
        <taxon>Pentapetalae</taxon>
        <taxon>asterids</taxon>
        <taxon>Ericales</taxon>
        <taxon>Theaceae</taxon>
        <taxon>Camellia</taxon>
    </lineage>
</organism>
<accession>A0A4S4DGH2</accession>
<dbReference type="PANTHER" id="PTHR31213:SF19">
    <property type="entry name" value="BET V I_MAJOR LATEX PROTEIN DOMAIN-CONTAINING PROTEIN"/>
    <property type="match status" value="1"/>
</dbReference>
<dbReference type="Pfam" id="PF00407">
    <property type="entry name" value="Bet_v_1"/>
    <property type="match status" value="1"/>
</dbReference>
<gene>
    <name evidence="4" type="ORF">TEA_023622</name>
</gene>
<dbReference type="InterPro" id="IPR050279">
    <property type="entry name" value="Plant_def-hormone_signal"/>
</dbReference>
<proteinExistence type="inferred from homology"/>
<evidence type="ECO:0000256" key="1">
    <source>
        <dbReference type="ARBA" id="ARBA00009744"/>
    </source>
</evidence>
<evidence type="ECO:0000313" key="5">
    <source>
        <dbReference type="Proteomes" id="UP000306102"/>
    </source>
</evidence>
<dbReference type="GO" id="GO:0009738">
    <property type="term" value="P:abscisic acid-activated signaling pathway"/>
    <property type="evidence" value="ECO:0007669"/>
    <property type="project" value="TreeGrafter"/>
</dbReference>
<dbReference type="GO" id="GO:0009820">
    <property type="term" value="P:alkaloid metabolic process"/>
    <property type="evidence" value="ECO:0007669"/>
    <property type="project" value="UniProtKB-KW"/>
</dbReference>
<dbReference type="Proteomes" id="UP000306102">
    <property type="component" value="Unassembled WGS sequence"/>
</dbReference>
<comment type="similarity">
    <text evidence="1">Belongs to the BetVI family.</text>
</comment>
<dbReference type="GO" id="GO:0010427">
    <property type="term" value="F:abscisic acid binding"/>
    <property type="evidence" value="ECO:0007669"/>
    <property type="project" value="TreeGrafter"/>
</dbReference>
<evidence type="ECO:0000313" key="4">
    <source>
        <dbReference type="EMBL" id="THG01434.1"/>
    </source>
</evidence>
<dbReference type="InterPro" id="IPR000916">
    <property type="entry name" value="Bet_v_I/MLP"/>
</dbReference>
<dbReference type="AlphaFoldDB" id="A0A4S4DGH2"/>
<sequence>MLGRVLEEIEVNVPASQAWELYGTLQLAKFIGEELPNVIEKIDVIQGDGGVRTILNIIFPPGTPGFSSYKEKFTKIDDKKRVKETEVVEGGYLDFGFSLFRVRLEIIEKGEESCITGSTIEYEVKEDAAAATTNANASSMVSIQPLVMIMEAASNYLMNLKNNKNKIGSFYGFEARRFLASSCFLNKIAYFLSVSVSDTHPSDTLLNKKKSLNLPVATVVVLPTGTWKPDREIGILFVHGVYSDCEETTLSLSLLCSVLLWLLVFSIEE</sequence>
<dbReference type="GO" id="GO:0006952">
    <property type="term" value="P:defense response"/>
    <property type="evidence" value="ECO:0007669"/>
    <property type="project" value="InterPro"/>
</dbReference>
<evidence type="ECO:0000256" key="2">
    <source>
        <dbReference type="ARBA" id="ARBA00022589"/>
    </source>
</evidence>
<dbReference type="GO" id="GO:0005634">
    <property type="term" value="C:nucleus"/>
    <property type="evidence" value="ECO:0007669"/>
    <property type="project" value="TreeGrafter"/>
</dbReference>
<dbReference type="EMBL" id="SDRB02011419">
    <property type="protein sequence ID" value="THG01434.1"/>
    <property type="molecule type" value="Genomic_DNA"/>
</dbReference>
<comment type="caution">
    <text evidence="4">The sequence shown here is derived from an EMBL/GenBank/DDBJ whole genome shotgun (WGS) entry which is preliminary data.</text>
</comment>
<dbReference type="GO" id="GO:0038023">
    <property type="term" value="F:signaling receptor activity"/>
    <property type="evidence" value="ECO:0007669"/>
    <property type="project" value="TreeGrafter"/>
</dbReference>
<dbReference type="PANTHER" id="PTHR31213">
    <property type="entry name" value="OS08G0374000 PROTEIN-RELATED"/>
    <property type="match status" value="1"/>
</dbReference>
<dbReference type="GO" id="GO:0005737">
    <property type="term" value="C:cytoplasm"/>
    <property type="evidence" value="ECO:0007669"/>
    <property type="project" value="TreeGrafter"/>
</dbReference>
<keyword evidence="5" id="KW-1185">Reference proteome</keyword>
<dbReference type="Gene3D" id="3.30.530.20">
    <property type="match status" value="1"/>
</dbReference>
<reference evidence="4 5" key="1">
    <citation type="journal article" date="2018" name="Proc. Natl. Acad. Sci. U.S.A.">
        <title>Draft genome sequence of Camellia sinensis var. sinensis provides insights into the evolution of the tea genome and tea quality.</title>
        <authorList>
            <person name="Wei C."/>
            <person name="Yang H."/>
            <person name="Wang S."/>
            <person name="Zhao J."/>
            <person name="Liu C."/>
            <person name="Gao L."/>
            <person name="Xia E."/>
            <person name="Lu Y."/>
            <person name="Tai Y."/>
            <person name="She G."/>
            <person name="Sun J."/>
            <person name="Cao H."/>
            <person name="Tong W."/>
            <person name="Gao Q."/>
            <person name="Li Y."/>
            <person name="Deng W."/>
            <person name="Jiang X."/>
            <person name="Wang W."/>
            <person name="Chen Q."/>
            <person name="Zhang S."/>
            <person name="Li H."/>
            <person name="Wu J."/>
            <person name="Wang P."/>
            <person name="Li P."/>
            <person name="Shi C."/>
            <person name="Zheng F."/>
            <person name="Jian J."/>
            <person name="Huang B."/>
            <person name="Shan D."/>
            <person name="Shi M."/>
            <person name="Fang C."/>
            <person name="Yue Y."/>
            <person name="Li F."/>
            <person name="Li D."/>
            <person name="Wei S."/>
            <person name="Han B."/>
            <person name="Jiang C."/>
            <person name="Yin Y."/>
            <person name="Xia T."/>
            <person name="Zhang Z."/>
            <person name="Bennetzen J.L."/>
            <person name="Zhao S."/>
            <person name="Wan X."/>
        </authorList>
    </citation>
    <scope>NUCLEOTIDE SEQUENCE [LARGE SCALE GENOMIC DNA]</scope>
    <source>
        <strain evidence="5">cv. Shuchazao</strain>
        <tissue evidence="4">Leaf</tissue>
    </source>
</reference>
<dbReference type="InterPro" id="IPR023393">
    <property type="entry name" value="START-like_dom_sf"/>
</dbReference>
<dbReference type="CDD" id="cd07816">
    <property type="entry name" value="Bet_v1-like"/>
    <property type="match status" value="1"/>
</dbReference>